<dbReference type="RefSeq" id="WP_054540238.1">
    <property type="nucleotide sequence ID" value="NZ_JACIEQ010000001.1"/>
</dbReference>
<dbReference type="PRINTS" id="PR00080">
    <property type="entry name" value="SDRFAMILY"/>
</dbReference>
<dbReference type="EMBL" id="JACIEQ010000001">
    <property type="protein sequence ID" value="MBB4021668.1"/>
    <property type="molecule type" value="Genomic_DNA"/>
</dbReference>
<keyword evidence="3" id="KW-0560">Oxidoreductase</keyword>
<protein>
    <submittedName>
        <fullName evidence="4">NAD(P)-dependent dehydrogenase (Short-subunit alcohol dehydrogenase family)</fullName>
    </submittedName>
</protein>
<dbReference type="FunFam" id="3.40.50.720:FF:000084">
    <property type="entry name" value="Short-chain dehydrogenase reductase"/>
    <property type="match status" value="1"/>
</dbReference>
<dbReference type="GO" id="GO:0016491">
    <property type="term" value="F:oxidoreductase activity"/>
    <property type="evidence" value="ECO:0007669"/>
    <property type="project" value="UniProtKB-KW"/>
</dbReference>
<organism evidence="4 5">
    <name type="scientific">Actibacterium naphthalenivorans</name>
    <dbReference type="NCBI Taxonomy" id="1614693"/>
    <lineage>
        <taxon>Bacteria</taxon>
        <taxon>Pseudomonadati</taxon>
        <taxon>Pseudomonadota</taxon>
        <taxon>Alphaproteobacteria</taxon>
        <taxon>Rhodobacterales</taxon>
        <taxon>Roseobacteraceae</taxon>
        <taxon>Actibacterium</taxon>
    </lineage>
</organism>
<gene>
    <name evidence="4" type="ORF">GGR17_001459</name>
</gene>
<comment type="similarity">
    <text evidence="1">Belongs to the short-chain dehydrogenases/reductases (SDR) family.</text>
</comment>
<reference evidence="4" key="1">
    <citation type="submission" date="2020-08" db="EMBL/GenBank/DDBJ databases">
        <title>Genomic Encyclopedia of Type Strains, Phase IV (KMG-IV): sequencing the most valuable type-strain genomes for metagenomic binning, comparative biology and taxonomic classification.</title>
        <authorList>
            <person name="Goeker M."/>
        </authorList>
    </citation>
    <scope>NUCLEOTIDE SEQUENCE [LARGE SCALE GENOMIC DNA]</scope>
    <source>
        <strain evidence="4">DSM 105040</strain>
    </source>
</reference>
<sequence length="258" mass="26672">MKNLFDLTGKTALVTGGANGMGRMIAQGLIEAGAHVIVTSRKETDVAEAVAALSQFGSAEGMTADLSSAEGVGALSTALIARGKPLHIVINNAGRTFGAPLAEFPDTAWSGVMMVNVQAPFTLVRDLLPLFKTSGTAEDPVRIINIGSVAGARVENLPAYSYAASKAAIHHLSKVLAIELADEAITVNTVLPGYFPTKMTTHIRADDDRLAELRDHIPMGRMGTADDIAGACIFLCSRAGAYVTGAQIPVDGGVLAGG</sequence>
<dbReference type="InterPro" id="IPR052178">
    <property type="entry name" value="Sec_Metab_Biosynth_SDR"/>
</dbReference>
<dbReference type="PROSITE" id="PS00061">
    <property type="entry name" value="ADH_SHORT"/>
    <property type="match status" value="1"/>
</dbReference>
<dbReference type="PRINTS" id="PR00081">
    <property type="entry name" value="GDHRDH"/>
</dbReference>
<evidence type="ECO:0000256" key="1">
    <source>
        <dbReference type="ARBA" id="ARBA00006484"/>
    </source>
</evidence>
<dbReference type="InterPro" id="IPR020904">
    <property type="entry name" value="Sc_DH/Rdtase_CS"/>
</dbReference>
<keyword evidence="2" id="KW-0521">NADP</keyword>
<name>A0A840CDQ0_9RHOB</name>
<comment type="caution">
    <text evidence="4">The sequence shown here is derived from an EMBL/GenBank/DDBJ whole genome shotgun (WGS) entry which is preliminary data.</text>
</comment>
<dbReference type="SUPFAM" id="SSF51735">
    <property type="entry name" value="NAD(P)-binding Rossmann-fold domains"/>
    <property type="match status" value="1"/>
</dbReference>
<evidence type="ECO:0000313" key="5">
    <source>
        <dbReference type="Proteomes" id="UP000585681"/>
    </source>
</evidence>
<dbReference type="PANTHER" id="PTHR43618">
    <property type="entry name" value="7-ALPHA-HYDROXYSTEROID DEHYDROGENASE"/>
    <property type="match status" value="1"/>
</dbReference>
<dbReference type="InterPro" id="IPR002347">
    <property type="entry name" value="SDR_fam"/>
</dbReference>
<dbReference type="Gene3D" id="3.40.50.720">
    <property type="entry name" value="NAD(P)-binding Rossmann-like Domain"/>
    <property type="match status" value="1"/>
</dbReference>
<evidence type="ECO:0000313" key="4">
    <source>
        <dbReference type="EMBL" id="MBB4021668.1"/>
    </source>
</evidence>
<dbReference type="InterPro" id="IPR036291">
    <property type="entry name" value="NAD(P)-bd_dom_sf"/>
</dbReference>
<accession>A0A840CDQ0</accession>
<evidence type="ECO:0000256" key="2">
    <source>
        <dbReference type="ARBA" id="ARBA00022857"/>
    </source>
</evidence>
<evidence type="ECO:0000256" key="3">
    <source>
        <dbReference type="ARBA" id="ARBA00023002"/>
    </source>
</evidence>
<dbReference type="AlphaFoldDB" id="A0A840CDQ0"/>
<keyword evidence="5" id="KW-1185">Reference proteome</keyword>
<dbReference type="PANTHER" id="PTHR43618:SF8">
    <property type="entry name" value="7ALPHA-HYDROXYSTEROID DEHYDROGENASE"/>
    <property type="match status" value="1"/>
</dbReference>
<proteinExistence type="inferred from homology"/>
<dbReference type="Pfam" id="PF13561">
    <property type="entry name" value="adh_short_C2"/>
    <property type="match status" value="1"/>
</dbReference>
<dbReference type="Proteomes" id="UP000585681">
    <property type="component" value="Unassembled WGS sequence"/>
</dbReference>